<feature type="compositionally biased region" description="Low complexity" evidence="8">
    <location>
        <begin position="177"/>
        <end position="197"/>
    </location>
</feature>
<evidence type="ECO:0000256" key="4">
    <source>
        <dbReference type="ARBA" id="ARBA00022840"/>
    </source>
</evidence>
<protein>
    <recommendedName>
        <fullName evidence="9">Kinesin motor domain-containing protein</fullName>
    </recommendedName>
</protein>
<dbReference type="GO" id="GO:0007052">
    <property type="term" value="P:mitotic spindle organization"/>
    <property type="evidence" value="ECO:0007669"/>
    <property type="project" value="TreeGrafter"/>
</dbReference>
<dbReference type="PROSITE" id="PS50067">
    <property type="entry name" value="KINESIN_MOTOR_2"/>
    <property type="match status" value="1"/>
</dbReference>
<dbReference type="SMART" id="SM00129">
    <property type="entry name" value="KISc"/>
    <property type="match status" value="1"/>
</dbReference>
<dbReference type="GO" id="GO:0005737">
    <property type="term" value="C:cytoplasm"/>
    <property type="evidence" value="ECO:0007669"/>
    <property type="project" value="UniProtKB-SubCell"/>
</dbReference>
<evidence type="ECO:0000256" key="6">
    <source>
        <dbReference type="PROSITE-ProRule" id="PRU00283"/>
    </source>
</evidence>
<keyword evidence="2" id="KW-0963">Cytoplasm</keyword>
<dbReference type="OrthoDB" id="3176171at2759"/>
<dbReference type="PANTHER" id="PTHR47969">
    <property type="entry name" value="CHROMOSOME-ASSOCIATED KINESIN KIF4A-RELATED"/>
    <property type="match status" value="1"/>
</dbReference>
<dbReference type="Pfam" id="PF00225">
    <property type="entry name" value="Kinesin"/>
    <property type="match status" value="2"/>
</dbReference>
<reference evidence="10 11" key="1">
    <citation type="submission" date="2016-07" db="EMBL/GenBank/DDBJ databases">
        <title>Pervasive Adenine N6-methylation of Active Genes in Fungi.</title>
        <authorList>
            <consortium name="DOE Joint Genome Institute"/>
            <person name="Mondo S.J."/>
            <person name="Dannebaum R.O."/>
            <person name="Kuo R.C."/>
            <person name="Labutti K."/>
            <person name="Haridas S."/>
            <person name="Kuo A."/>
            <person name="Salamov A."/>
            <person name="Ahrendt S.R."/>
            <person name="Lipzen A."/>
            <person name="Sullivan W."/>
            <person name="Andreopoulos W.B."/>
            <person name="Clum A."/>
            <person name="Lindquist E."/>
            <person name="Daum C."/>
            <person name="Ramamoorthy G.K."/>
            <person name="Gryganskyi A."/>
            <person name="Culley D."/>
            <person name="Magnuson J.K."/>
            <person name="James T.Y."/>
            <person name="O'Malley M.A."/>
            <person name="Stajich J.E."/>
            <person name="Spatafora J.W."/>
            <person name="Visel A."/>
            <person name="Grigoriev I.V."/>
        </authorList>
    </citation>
    <scope>NUCLEOTIDE SEQUENCE [LARGE SCALE GENOMIC DNA]</scope>
    <source>
        <strain evidence="10 11">NRRL 1336</strain>
    </source>
</reference>
<evidence type="ECO:0000313" key="10">
    <source>
        <dbReference type="EMBL" id="ORZ13713.1"/>
    </source>
</evidence>
<dbReference type="STRING" id="90262.A0A1X2IC80"/>
<evidence type="ECO:0000256" key="2">
    <source>
        <dbReference type="ARBA" id="ARBA00022490"/>
    </source>
</evidence>
<sequence length="1290" mass="144258">MTMTIPSPTLSLKDSHATAVQVAIRVRPLSQNEQNHSSSSHTPESNVIKAIGNTVTIVPHQKSFHFDHVFDTESAQDQVYTGVVSNLIDRFLDGYNVTILAYGQTSSGKTHTIMGSAGIDQEGIIPRAMSAFFGRLHSTISLSPSPSSSSSSSTSSQQSTSTLSFSNINPIFPPSPSSSYLRLPRSPVSPSKLRPLSTISTSATHKDYGGSNSSRRDSAPALLWRTSDKSPRSSVHVSFVEIYNEELVDLLNTSPSSERPPTAIREDTKGQIHWTGVKEVPVSKPEEVLRCLQIGTEARATGSTDMNTKSSRSHAIFTVTLKQEKWIPAAPSTSRSSDYSYKRETVISPVSSISSVVGMNGRPTSLKIKTRIGKLEEQQHYSSGKPSDEDGEWIVAHSKLHFVDLAGSERLKRTSAEGDRRKEGININAGLLALGNVISALASGSSSQFSNKKPTHVPYRDSKLTRMLQDSLGGNAVTLMIACISPAEQNLAETSNTIKYAHRARNIKNKVGRNEVEDWRTNDNPEFLRSLISQLKSNVKSLKSALLHHGTATDIDMNTQLQQKIWDCEQSVEFKQDQIIQILEQKLVGMAQVVKYLERKLGLQDAFINQLNDDSQEKTQQAQIMQRDLQEMLGGMVELRMERQKLNLVVDWLDKLKVHHVDQELESFVSFDELQQLYIADADNVADLHTVETLGTQAQEVSVLQENNAASAHQRMLELDNIKNTTVDVQQTEQNLDNGAPDTQKYAALESQLFELDQALEKTTKDRDNLNHILEYKQSELQTTELEQAQQQLGDTLAMVEQERKDSANDTSSLVTDLEDKLQVLQRARQLDQHEHDAQLDSVMDDLDKTQKAYEQQSHMVISLKQSLHNMQHRLEKASGSHLTATSHQDQRVDDTLQYHSQKSQSNSNSSKWNDDKMPTTTLQLRPSSSTPYPKSSASQTWLSSSNISAIADHIGSGPSILKPNIKDTSKTANITPEMKEQLQQFADKKTQLMMKILDMETQLRTQRSHFSSEMKVLESDLLECGTSNSRMERESKQTLTRQPAKLRSASSQPLICNRHSIPINNMSTAPSPSSHTTAQSPSHDLMMHQEIAPADDKVTKLQHTRTKRESSSSTATFLSIGTQTSSNISSNSSSTLQRSNSTHTAISTISSSQQSTETTANQYNKMLHTLQCKAQVDESNIHAHQDVIHKLERQLSRSETSVRDTKRQLEILQKEKQAYTVEIKNLRSQVTQIMTQQKMCLDESGERRKHLETALEQERRLKERAEKARLILENRMEILMSKKNKFMCF</sequence>
<organism evidence="10 11">
    <name type="scientific">Absidia repens</name>
    <dbReference type="NCBI Taxonomy" id="90262"/>
    <lineage>
        <taxon>Eukaryota</taxon>
        <taxon>Fungi</taxon>
        <taxon>Fungi incertae sedis</taxon>
        <taxon>Mucoromycota</taxon>
        <taxon>Mucoromycotina</taxon>
        <taxon>Mucoromycetes</taxon>
        <taxon>Mucorales</taxon>
        <taxon>Cunninghamellaceae</taxon>
        <taxon>Absidia</taxon>
    </lineage>
</organism>
<evidence type="ECO:0000313" key="11">
    <source>
        <dbReference type="Proteomes" id="UP000193560"/>
    </source>
</evidence>
<comment type="similarity">
    <text evidence="6">Belongs to the TRAFAC class myosin-kinesin ATPase superfamily. Kinesin family.</text>
</comment>
<proteinExistence type="inferred from homology"/>
<feature type="region of interest" description="Disordered" evidence="8">
    <location>
        <begin position="1028"/>
        <end position="1053"/>
    </location>
</feature>
<feature type="compositionally biased region" description="Low complexity" evidence="8">
    <location>
        <begin position="901"/>
        <end position="912"/>
    </location>
</feature>
<evidence type="ECO:0000259" key="9">
    <source>
        <dbReference type="PROSITE" id="PS50067"/>
    </source>
</evidence>
<feature type="compositionally biased region" description="Low complexity" evidence="8">
    <location>
        <begin position="143"/>
        <end position="170"/>
    </location>
</feature>
<evidence type="ECO:0000256" key="7">
    <source>
        <dbReference type="SAM" id="Coils"/>
    </source>
</evidence>
<name>A0A1X2IC80_9FUNG</name>
<dbReference type="PROSITE" id="PS00411">
    <property type="entry name" value="KINESIN_MOTOR_1"/>
    <property type="match status" value="1"/>
</dbReference>
<keyword evidence="5 7" id="KW-0175">Coiled coil</keyword>
<feature type="compositionally biased region" description="Low complexity" evidence="8">
    <location>
        <begin position="927"/>
        <end position="939"/>
    </location>
</feature>
<evidence type="ECO:0000256" key="3">
    <source>
        <dbReference type="ARBA" id="ARBA00022741"/>
    </source>
</evidence>
<comment type="subcellular location">
    <subcellularLocation>
        <location evidence="1">Cytoplasm</location>
    </subcellularLocation>
</comment>
<dbReference type="InterPro" id="IPR019821">
    <property type="entry name" value="Kinesin_motor_CS"/>
</dbReference>
<feature type="binding site" evidence="6">
    <location>
        <begin position="103"/>
        <end position="110"/>
    </location>
    <ligand>
        <name>ATP</name>
        <dbReference type="ChEBI" id="CHEBI:30616"/>
    </ligand>
</feature>
<dbReference type="Proteomes" id="UP000193560">
    <property type="component" value="Unassembled WGS sequence"/>
</dbReference>
<evidence type="ECO:0000256" key="1">
    <source>
        <dbReference type="ARBA" id="ARBA00004496"/>
    </source>
</evidence>
<feature type="coiled-coil region" evidence="7">
    <location>
        <begin position="1189"/>
        <end position="1283"/>
    </location>
</feature>
<gene>
    <name evidence="10" type="ORF">BCR42DRAFT_467444</name>
</gene>
<dbReference type="PRINTS" id="PR00380">
    <property type="entry name" value="KINESINHEAVY"/>
</dbReference>
<dbReference type="GO" id="GO:0005875">
    <property type="term" value="C:microtubule associated complex"/>
    <property type="evidence" value="ECO:0007669"/>
    <property type="project" value="TreeGrafter"/>
</dbReference>
<evidence type="ECO:0000256" key="8">
    <source>
        <dbReference type="SAM" id="MobiDB-lite"/>
    </source>
</evidence>
<dbReference type="GO" id="GO:0007018">
    <property type="term" value="P:microtubule-based movement"/>
    <property type="evidence" value="ECO:0007669"/>
    <property type="project" value="InterPro"/>
</dbReference>
<dbReference type="InterPro" id="IPR027417">
    <property type="entry name" value="P-loop_NTPase"/>
</dbReference>
<keyword evidence="4 6" id="KW-0067">ATP-binding</keyword>
<keyword evidence="11" id="KW-1185">Reference proteome</keyword>
<dbReference type="SUPFAM" id="SSF52540">
    <property type="entry name" value="P-loop containing nucleoside triphosphate hydrolases"/>
    <property type="match status" value="1"/>
</dbReference>
<dbReference type="GO" id="GO:0003777">
    <property type="term" value="F:microtubule motor activity"/>
    <property type="evidence" value="ECO:0007669"/>
    <property type="project" value="InterPro"/>
</dbReference>
<evidence type="ECO:0000256" key="5">
    <source>
        <dbReference type="ARBA" id="ARBA00023054"/>
    </source>
</evidence>
<feature type="region of interest" description="Disordered" evidence="8">
    <location>
        <begin position="1124"/>
        <end position="1158"/>
    </location>
</feature>
<dbReference type="Gene3D" id="3.40.850.10">
    <property type="entry name" value="Kinesin motor domain"/>
    <property type="match status" value="1"/>
</dbReference>
<feature type="region of interest" description="Disordered" evidence="8">
    <location>
        <begin position="143"/>
        <end position="219"/>
    </location>
</feature>
<feature type="region of interest" description="Disordered" evidence="8">
    <location>
        <begin position="898"/>
        <end position="940"/>
    </location>
</feature>
<dbReference type="InterPro" id="IPR001752">
    <property type="entry name" value="Kinesin_motor_dom"/>
</dbReference>
<dbReference type="InterPro" id="IPR027640">
    <property type="entry name" value="Kinesin-like_fam"/>
</dbReference>
<feature type="domain" description="Kinesin motor" evidence="9">
    <location>
        <begin position="19"/>
        <end position="507"/>
    </location>
</feature>
<feature type="coiled-coil region" evidence="7">
    <location>
        <begin position="746"/>
        <end position="835"/>
    </location>
</feature>
<dbReference type="GO" id="GO:0051231">
    <property type="term" value="P:spindle elongation"/>
    <property type="evidence" value="ECO:0007669"/>
    <property type="project" value="TreeGrafter"/>
</dbReference>
<feature type="compositionally biased region" description="Basic and acidic residues" evidence="8">
    <location>
        <begin position="204"/>
        <end position="218"/>
    </location>
</feature>
<dbReference type="GO" id="GO:0005524">
    <property type="term" value="F:ATP binding"/>
    <property type="evidence" value="ECO:0007669"/>
    <property type="project" value="UniProtKB-UniRule"/>
</dbReference>
<keyword evidence="6" id="KW-0505">Motor protein</keyword>
<dbReference type="EMBL" id="MCGE01000016">
    <property type="protein sequence ID" value="ORZ13713.1"/>
    <property type="molecule type" value="Genomic_DNA"/>
</dbReference>
<keyword evidence="3 6" id="KW-0547">Nucleotide-binding</keyword>
<dbReference type="GO" id="GO:0008017">
    <property type="term" value="F:microtubule binding"/>
    <property type="evidence" value="ECO:0007669"/>
    <property type="project" value="InterPro"/>
</dbReference>
<dbReference type="InterPro" id="IPR036961">
    <property type="entry name" value="Kinesin_motor_dom_sf"/>
</dbReference>
<comment type="caution">
    <text evidence="10">The sequence shown here is derived from an EMBL/GenBank/DDBJ whole genome shotgun (WGS) entry which is preliminary data.</text>
</comment>
<dbReference type="PANTHER" id="PTHR47969:SF15">
    <property type="entry name" value="CHROMOSOME-ASSOCIATED KINESIN KIF4A-RELATED"/>
    <property type="match status" value="1"/>
</dbReference>
<accession>A0A1X2IC80</accession>